<accession>A0A1P8WM40</accession>
<dbReference type="STRING" id="1891926.Fuma_04770"/>
<protein>
    <submittedName>
        <fullName evidence="1">Uncharacterized protein</fullName>
    </submittedName>
</protein>
<organism evidence="1 2">
    <name type="scientific">Fuerstiella marisgermanici</name>
    <dbReference type="NCBI Taxonomy" id="1891926"/>
    <lineage>
        <taxon>Bacteria</taxon>
        <taxon>Pseudomonadati</taxon>
        <taxon>Planctomycetota</taxon>
        <taxon>Planctomycetia</taxon>
        <taxon>Planctomycetales</taxon>
        <taxon>Planctomycetaceae</taxon>
        <taxon>Fuerstiella</taxon>
    </lineage>
</organism>
<evidence type="ECO:0000313" key="2">
    <source>
        <dbReference type="Proteomes" id="UP000187735"/>
    </source>
</evidence>
<name>A0A1P8WM40_9PLAN</name>
<dbReference type="AlphaFoldDB" id="A0A1P8WM40"/>
<proteinExistence type="predicted"/>
<evidence type="ECO:0000313" key="1">
    <source>
        <dbReference type="EMBL" id="APZ95116.1"/>
    </source>
</evidence>
<dbReference type="EMBL" id="CP017641">
    <property type="protein sequence ID" value="APZ95116.1"/>
    <property type="molecule type" value="Genomic_DNA"/>
</dbReference>
<reference evidence="1 2" key="1">
    <citation type="journal article" date="2016" name="Front. Microbiol.">
        <title>Fuerstia marisgermanicae gen. nov., sp. nov., an Unusual Member of the Phylum Planctomycetes from the German Wadden Sea.</title>
        <authorList>
            <person name="Kohn T."/>
            <person name="Heuer A."/>
            <person name="Jogler M."/>
            <person name="Vollmers J."/>
            <person name="Boedeker C."/>
            <person name="Bunk B."/>
            <person name="Rast P."/>
            <person name="Borchert D."/>
            <person name="Glockner I."/>
            <person name="Freese H.M."/>
            <person name="Klenk H.P."/>
            <person name="Overmann J."/>
            <person name="Kaster A.K."/>
            <person name="Rohde M."/>
            <person name="Wiegand S."/>
            <person name="Jogler C."/>
        </authorList>
    </citation>
    <scope>NUCLEOTIDE SEQUENCE [LARGE SCALE GENOMIC DNA]</scope>
    <source>
        <strain evidence="1 2">NH11</strain>
    </source>
</reference>
<keyword evidence="2" id="KW-1185">Reference proteome</keyword>
<sequence length="62" mass="6887">MRRAYTGAESGYIALGMQTDYSFDGPLGQPYLHTIGTVNRTGHDHYCRCADDKVCLSQNDSK</sequence>
<dbReference type="KEGG" id="fmr:Fuma_04770"/>
<gene>
    <name evidence="1" type="ORF">Fuma_04770</name>
</gene>
<dbReference type="Proteomes" id="UP000187735">
    <property type="component" value="Chromosome"/>
</dbReference>